<sequence>MMKKRKFLLICAGIVTIVWILICGLYFARSIYGTGDSGFSAEGNTYLTRSKTSTQVILLSSFVSLLALIAAFILEKKKWLSSLWCKSIISIALWIILANFLAYCLGAAVYEFFLKQ</sequence>
<evidence type="ECO:0000313" key="3">
    <source>
        <dbReference type="Proteomes" id="UP000178943"/>
    </source>
</evidence>
<evidence type="ECO:0000256" key="1">
    <source>
        <dbReference type="SAM" id="Phobius"/>
    </source>
</evidence>
<accession>A0A1F5VTV2</accession>
<reference evidence="2 3" key="1">
    <citation type="journal article" date="2016" name="Nat. Commun.">
        <title>Thousands of microbial genomes shed light on interconnected biogeochemical processes in an aquifer system.</title>
        <authorList>
            <person name="Anantharaman K."/>
            <person name="Brown C.T."/>
            <person name="Hug L.A."/>
            <person name="Sharon I."/>
            <person name="Castelle C.J."/>
            <person name="Probst A.J."/>
            <person name="Thomas B.C."/>
            <person name="Singh A."/>
            <person name="Wilkins M.J."/>
            <person name="Karaoz U."/>
            <person name="Brodie E.L."/>
            <person name="Williams K.H."/>
            <person name="Hubbard S.S."/>
            <person name="Banfield J.F."/>
        </authorList>
    </citation>
    <scope>NUCLEOTIDE SEQUENCE [LARGE SCALE GENOMIC DNA]</scope>
</reference>
<keyword evidence="1" id="KW-0472">Membrane</keyword>
<comment type="caution">
    <text evidence="2">The sequence shown here is derived from an EMBL/GenBank/DDBJ whole genome shotgun (WGS) entry which is preliminary data.</text>
</comment>
<dbReference type="AlphaFoldDB" id="A0A1F5VTV2"/>
<gene>
    <name evidence="2" type="ORF">A2Y62_10640</name>
</gene>
<keyword evidence="1" id="KW-0812">Transmembrane</keyword>
<proteinExistence type="predicted"/>
<feature type="transmembrane region" description="Helical" evidence="1">
    <location>
        <begin position="87"/>
        <end position="110"/>
    </location>
</feature>
<name>A0A1F5VTV2_9BACT</name>
<evidence type="ECO:0000313" key="2">
    <source>
        <dbReference type="EMBL" id="OGF66829.1"/>
    </source>
</evidence>
<feature type="transmembrane region" description="Helical" evidence="1">
    <location>
        <begin position="56"/>
        <end position="75"/>
    </location>
</feature>
<dbReference type="Proteomes" id="UP000178943">
    <property type="component" value="Unassembled WGS sequence"/>
</dbReference>
<dbReference type="EMBL" id="MFGW01000083">
    <property type="protein sequence ID" value="OGF66829.1"/>
    <property type="molecule type" value="Genomic_DNA"/>
</dbReference>
<organism evidence="2 3">
    <name type="scientific">Candidatus Fischerbacteria bacterium RBG_13_37_8</name>
    <dbReference type="NCBI Taxonomy" id="1817863"/>
    <lineage>
        <taxon>Bacteria</taxon>
        <taxon>Candidatus Fischeribacteriota</taxon>
    </lineage>
</organism>
<keyword evidence="1" id="KW-1133">Transmembrane helix</keyword>
<protein>
    <submittedName>
        <fullName evidence="2">Uncharacterized protein</fullName>
    </submittedName>
</protein>
<feature type="transmembrane region" description="Helical" evidence="1">
    <location>
        <begin position="7"/>
        <end position="28"/>
    </location>
</feature>